<dbReference type="EMBL" id="JACIEM010000001">
    <property type="protein sequence ID" value="MBB4001269.1"/>
    <property type="molecule type" value="Genomic_DNA"/>
</dbReference>
<evidence type="ECO:0000313" key="2">
    <source>
        <dbReference type="Proteomes" id="UP000588647"/>
    </source>
</evidence>
<proteinExistence type="predicted"/>
<dbReference type="Proteomes" id="UP000588647">
    <property type="component" value="Unassembled WGS sequence"/>
</dbReference>
<evidence type="ECO:0000313" key="1">
    <source>
        <dbReference type="EMBL" id="MBB4001269.1"/>
    </source>
</evidence>
<accession>A0A7W6H9T2</accession>
<name>A0A7W6H9T2_9HYPH</name>
<dbReference type="AlphaFoldDB" id="A0A7W6H9T2"/>
<sequence>MGQNELQTGLGRGGNVIGSATPQEIYLWAFKVHIGLIHRNASLKVDIRSPSSPFFWEIGDFGSEIWLFRRLYQVWSMGGTICPDPFGTVLRSRALTRAPSFDFVHNLQSGTLFFQLGEEVVFVALYDKGALASSNVAEQLEYHRDFLSTAPSQDGDDLGWAAQRVWACETAYFLYRARTGFSYVSSEESFTAVPDLFRPAPRSSDAEEYARFCLSFGLKLETFGGEAGHHYSNSLRKTSAV</sequence>
<dbReference type="RefSeq" id="WP_183205720.1">
    <property type="nucleotide sequence ID" value="NZ_JAAAMM010000001.1"/>
</dbReference>
<comment type="caution">
    <text evidence="1">The sequence shown here is derived from an EMBL/GenBank/DDBJ whole genome shotgun (WGS) entry which is preliminary data.</text>
</comment>
<gene>
    <name evidence="1" type="ORF">GGR03_000316</name>
</gene>
<keyword evidence="2" id="KW-1185">Reference proteome</keyword>
<protein>
    <submittedName>
        <fullName evidence="1">Uncharacterized protein</fullName>
    </submittedName>
</protein>
<organism evidence="1 2">
    <name type="scientific">Aurantimonas endophytica</name>
    <dbReference type="NCBI Taxonomy" id="1522175"/>
    <lineage>
        <taxon>Bacteria</taxon>
        <taxon>Pseudomonadati</taxon>
        <taxon>Pseudomonadota</taxon>
        <taxon>Alphaproteobacteria</taxon>
        <taxon>Hyphomicrobiales</taxon>
        <taxon>Aurantimonadaceae</taxon>
        <taxon>Aurantimonas</taxon>
    </lineage>
</organism>
<reference evidence="1 2" key="1">
    <citation type="submission" date="2020-08" db="EMBL/GenBank/DDBJ databases">
        <title>Genomic Encyclopedia of Type Strains, Phase IV (KMG-IV): sequencing the most valuable type-strain genomes for metagenomic binning, comparative biology and taxonomic classification.</title>
        <authorList>
            <person name="Goeker M."/>
        </authorList>
    </citation>
    <scope>NUCLEOTIDE SEQUENCE [LARGE SCALE GENOMIC DNA]</scope>
    <source>
        <strain evidence="1 2">DSM 103570</strain>
    </source>
</reference>